<reference evidence="3" key="1">
    <citation type="journal article" date="2019" name="Int. J. Syst. Evol. Microbiol.">
        <title>The Global Catalogue of Microorganisms (GCM) 10K type strain sequencing project: providing services to taxonomists for standard genome sequencing and annotation.</title>
        <authorList>
            <consortium name="The Broad Institute Genomics Platform"/>
            <consortium name="The Broad Institute Genome Sequencing Center for Infectious Disease"/>
            <person name="Wu L."/>
            <person name="Ma J."/>
        </authorList>
    </citation>
    <scope>NUCLEOTIDE SEQUENCE [LARGE SCALE GENOMIC DNA]</scope>
    <source>
        <strain evidence="3">TISTR 1535</strain>
    </source>
</reference>
<dbReference type="SUPFAM" id="SSF103642">
    <property type="entry name" value="Sec-C motif"/>
    <property type="match status" value="1"/>
</dbReference>
<accession>A0ABW5V4H0</accession>
<feature type="region of interest" description="Disordered" evidence="1">
    <location>
        <begin position="224"/>
        <end position="247"/>
    </location>
</feature>
<keyword evidence="3" id="KW-1185">Reference proteome</keyword>
<name>A0ABW5V4H0_9BACI</name>
<dbReference type="RefSeq" id="WP_382392824.1">
    <property type="nucleotide sequence ID" value="NZ_JBHUNA010000018.1"/>
</dbReference>
<sequence>MGLVIDYVISLTHLYGLVHKDKVAEIYNMQNDENVGAADVDDRAKNHVDELGKNFVELHGDYFVHEAIMEFDEFEQELAKRQGKPFYIPKQKELLKYKDDFYFERTKEYKALKRYVQRHFFNGDSYKAEMLCEDIQGECQFGFSLDNVFQSFERDGVVFESENQVREVMELVMDLSNNVRLWENNGFTPHELTSRTERPMLNPLPEEEAYHVMAKPGIGQETNAATQGVNKKVGRNDPCPCGSGKKY</sequence>
<evidence type="ECO:0000256" key="1">
    <source>
        <dbReference type="SAM" id="MobiDB-lite"/>
    </source>
</evidence>
<dbReference type="Proteomes" id="UP001597502">
    <property type="component" value="Unassembled WGS sequence"/>
</dbReference>
<evidence type="ECO:0000313" key="2">
    <source>
        <dbReference type="EMBL" id="MFD2760887.1"/>
    </source>
</evidence>
<protein>
    <submittedName>
        <fullName evidence="2">YecA family protein</fullName>
    </submittedName>
</protein>
<organism evidence="2 3">
    <name type="scientific">Lentibacillus juripiscarius</name>
    <dbReference type="NCBI Taxonomy" id="257446"/>
    <lineage>
        <taxon>Bacteria</taxon>
        <taxon>Bacillati</taxon>
        <taxon>Bacillota</taxon>
        <taxon>Bacilli</taxon>
        <taxon>Bacillales</taxon>
        <taxon>Bacillaceae</taxon>
        <taxon>Lentibacillus</taxon>
    </lineage>
</organism>
<dbReference type="InterPro" id="IPR004027">
    <property type="entry name" value="SEC_C_motif"/>
</dbReference>
<dbReference type="Pfam" id="PF02810">
    <property type="entry name" value="SEC-C"/>
    <property type="match status" value="1"/>
</dbReference>
<proteinExistence type="predicted"/>
<evidence type="ECO:0000313" key="3">
    <source>
        <dbReference type="Proteomes" id="UP001597502"/>
    </source>
</evidence>
<dbReference type="Gene3D" id="3.10.450.50">
    <property type="match status" value="1"/>
</dbReference>
<gene>
    <name evidence="2" type="ORF">ACFSUO_07895</name>
</gene>
<dbReference type="EMBL" id="JBHUNA010000018">
    <property type="protein sequence ID" value="MFD2760887.1"/>
    <property type="molecule type" value="Genomic_DNA"/>
</dbReference>
<comment type="caution">
    <text evidence="2">The sequence shown here is derived from an EMBL/GenBank/DDBJ whole genome shotgun (WGS) entry which is preliminary data.</text>
</comment>